<dbReference type="EMBL" id="QPMM01000010">
    <property type="protein sequence ID" value="RFS20730.1"/>
    <property type="molecule type" value="Genomic_DNA"/>
</dbReference>
<keyword evidence="2" id="KW-1185">Reference proteome</keyword>
<evidence type="ECO:0000313" key="2">
    <source>
        <dbReference type="Proteomes" id="UP000260644"/>
    </source>
</evidence>
<reference evidence="1 2" key="1">
    <citation type="submission" date="2018-07" db="EMBL/GenBank/DDBJ databases">
        <title>Chitinophaga K2CV101002-2 sp. nov., isolated from a monsoon evergreen broad-leaved forest soil.</title>
        <authorList>
            <person name="Lv Y."/>
        </authorList>
    </citation>
    <scope>NUCLEOTIDE SEQUENCE [LARGE SCALE GENOMIC DNA]</scope>
    <source>
        <strain evidence="1 2">GDMCC 1.1288</strain>
    </source>
</reference>
<gene>
    <name evidence="1" type="ORF">DVR12_19425</name>
</gene>
<evidence type="ECO:0000313" key="1">
    <source>
        <dbReference type="EMBL" id="RFS20730.1"/>
    </source>
</evidence>
<organism evidence="1 2">
    <name type="scientific">Chitinophaga silvatica</name>
    <dbReference type="NCBI Taxonomy" id="2282649"/>
    <lineage>
        <taxon>Bacteria</taxon>
        <taxon>Pseudomonadati</taxon>
        <taxon>Bacteroidota</taxon>
        <taxon>Chitinophagia</taxon>
        <taxon>Chitinophagales</taxon>
        <taxon>Chitinophagaceae</taxon>
        <taxon>Chitinophaga</taxon>
    </lineage>
</organism>
<proteinExistence type="predicted"/>
<sequence>MIINANFIYYRNKQDNNIGIYCPEIGLHLESIDPESINFSFRNYYIQELHKLLDSRVINEYLKGIGWVHKDNLLRPTPLFGEGSLISIFTTKFNLENYVFLKATKVKIVVPEMNKLISLYADIEIVEAYLQMQKFEKSGSVMGDTAYWLNTNKDAKLLSITFPISNDKKISFDDLKKGMGDEVFNRFIDHCFNNYDN</sequence>
<accession>A0A3E1Y725</accession>
<dbReference type="Proteomes" id="UP000260644">
    <property type="component" value="Unassembled WGS sequence"/>
</dbReference>
<name>A0A3E1Y725_9BACT</name>
<protein>
    <submittedName>
        <fullName evidence="1">Uncharacterized protein</fullName>
    </submittedName>
</protein>
<comment type="caution">
    <text evidence="1">The sequence shown here is derived from an EMBL/GenBank/DDBJ whole genome shotgun (WGS) entry which is preliminary data.</text>
</comment>
<dbReference type="AlphaFoldDB" id="A0A3E1Y725"/>
<dbReference type="RefSeq" id="WP_116977448.1">
    <property type="nucleotide sequence ID" value="NZ_QPMM01000010.1"/>
</dbReference>